<keyword evidence="1" id="KW-0812">Transmembrane</keyword>
<feature type="non-terminal residue" evidence="2">
    <location>
        <position position="1"/>
    </location>
</feature>
<evidence type="ECO:0000313" key="3">
    <source>
        <dbReference type="Proteomes" id="UP000469505"/>
    </source>
</evidence>
<reference evidence="2 3" key="1">
    <citation type="submission" date="2019-11" db="EMBL/GenBank/DDBJ databases">
        <title>Growth characteristics of pneumococcus vary with the chemical composition of the capsule and with environmental conditions.</title>
        <authorList>
            <person name="Tothpal A."/>
            <person name="Desobry K."/>
            <person name="Joshi S."/>
            <person name="Wyllie A.L."/>
            <person name="Weinberger D.M."/>
        </authorList>
    </citation>
    <scope>NUCLEOTIDE SEQUENCE [LARGE SCALE GENOMIC DNA]</scope>
    <source>
        <strain evidence="3">pnumococcus35B</strain>
    </source>
</reference>
<name>A0A6I3U9V5_STREE</name>
<accession>A0A6I3U9V5</accession>
<protein>
    <submittedName>
        <fullName evidence="2">DUF21 domain-containing protein</fullName>
    </submittedName>
</protein>
<sequence length="84" mass="9079">HMSHSKAEELAADGKTAHQRVLDMVADPAPFINTAMLVRVISEVTATALVALLIFGHFDLPWQQVLVVVAIMVLVDFLAWGVAA</sequence>
<dbReference type="EMBL" id="WNHX01001036">
    <property type="protein sequence ID" value="MTV88692.1"/>
    <property type="molecule type" value="Genomic_DNA"/>
</dbReference>
<dbReference type="AlphaFoldDB" id="A0A6I3U9V5"/>
<evidence type="ECO:0000313" key="2">
    <source>
        <dbReference type="EMBL" id="MTV88692.1"/>
    </source>
</evidence>
<feature type="non-terminal residue" evidence="2">
    <location>
        <position position="84"/>
    </location>
</feature>
<keyword evidence="1" id="KW-1133">Transmembrane helix</keyword>
<comment type="caution">
    <text evidence="2">The sequence shown here is derived from an EMBL/GenBank/DDBJ whole genome shotgun (WGS) entry which is preliminary data.</text>
</comment>
<feature type="transmembrane region" description="Helical" evidence="1">
    <location>
        <begin position="65"/>
        <end position="83"/>
    </location>
</feature>
<evidence type="ECO:0000256" key="1">
    <source>
        <dbReference type="SAM" id="Phobius"/>
    </source>
</evidence>
<proteinExistence type="predicted"/>
<keyword evidence="1" id="KW-0472">Membrane</keyword>
<organism evidence="2 3">
    <name type="scientific">Streptococcus pneumoniae</name>
    <dbReference type="NCBI Taxonomy" id="1313"/>
    <lineage>
        <taxon>Bacteria</taxon>
        <taxon>Bacillati</taxon>
        <taxon>Bacillota</taxon>
        <taxon>Bacilli</taxon>
        <taxon>Lactobacillales</taxon>
        <taxon>Streptococcaceae</taxon>
        <taxon>Streptococcus</taxon>
    </lineage>
</organism>
<dbReference type="Proteomes" id="UP000469505">
    <property type="component" value="Unassembled WGS sequence"/>
</dbReference>
<gene>
    <name evidence="2" type="ORF">GM543_14665</name>
</gene>
<feature type="transmembrane region" description="Helical" evidence="1">
    <location>
        <begin position="36"/>
        <end position="58"/>
    </location>
</feature>